<sequence length="71" mass="7043">MSQQRGPAGQPCAAAGWGRSPACGAPHHHGGAASGGDHQAAGRQSWRDSVPCDGDCQEAGPAQCGHLLGRG</sequence>
<protein>
    <submittedName>
        <fullName evidence="2">Uncharacterized protein</fullName>
    </submittedName>
</protein>
<accession>A0A6A0AHM8</accession>
<feature type="region of interest" description="Disordered" evidence="1">
    <location>
        <begin position="1"/>
        <end position="48"/>
    </location>
</feature>
<dbReference type="Proteomes" id="UP000485058">
    <property type="component" value="Unassembled WGS sequence"/>
</dbReference>
<feature type="non-terminal residue" evidence="2">
    <location>
        <position position="71"/>
    </location>
</feature>
<proteinExistence type="predicted"/>
<evidence type="ECO:0000256" key="1">
    <source>
        <dbReference type="SAM" id="MobiDB-lite"/>
    </source>
</evidence>
<name>A0A6A0AHM8_HAELA</name>
<reference evidence="2 3" key="1">
    <citation type="submission" date="2020-02" db="EMBL/GenBank/DDBJ databases">
        <title>Draft genome sequence of Haematococcus lacustris strain NIES-144.</title>
        <authorList>
            <person name="Morimoto D."/>
            <person name="Nakagawa S."/>
            <person name="Yoshida T."/>
            <person name="Sawayama S."/>
        </authorList>
    </citation>
    <scope>NUCLEOTIDE SEQUENCE [LARGE SCALE GENOMIC DNA]</scope>
    <source>
        <strain evidence="2 3">NIES-144</strain>
    </source>
</reference>
<comment type="caution">
    <text evidence="2">The sequence shown here is derived from an EMBL/GenBank/DDBJ whole genome shotgun (WGS) entry which is preliminary data.</text>
</comment>
<keyword evidence="3" id="KW-1185">Reference proteome</keyword>
<dbReference type="AlphaFoldDB" id="A0A6A0AHM8"/>
<evidence type="ECO:0000313" key="2">
    <source>
        <dbReference type="EMBL" id="GFH31801.1"/>
    </source>
</evidence>
<feature type="non-terminal residue" evidence="2">
    <location>
        <position position="1"/>
    </location>
</feature>
<evidence type="ECO:0000313" key="3">
    <source>
        <dbReference type="Proteomes" id="UP000485058"/>
    </source>
</evidence>
<dbReference type="EMBL" id="BLLF01005955">
    <property type="protein sequence ID" value="GFH31801.1"/>
    <property type="molecule type" value="Genomic_DNA"/>
</dbReference>
<organism evidence="2 3">
    <name type="scientific">Haematococcus lacustris</name>
    <name type="common">Green alga</name>
    <name type="synonym">Haematococcus pluvialis</name>
    <dbReference type="NCBI Taxonomy" id="44745"/>
    <lineage>
        <taxon>Eukaryota</taxon>
        <taxon>Viridiplantae</taxon>
        <taxon>Chlorophyta</taxon>
        <taxon>core chlorophytes</taxon>
        <taxon>Chlorophyceae</taxon>
        <taxon>CS clade</taxon>
        <taxon>Chlamydomonadales</taxon>
        <taxon>Haematococcaceae</taxon>
        <taxon>Haematococcus</taxon>
    </lineage>
</organism>
<gene>
    <name evidence="2" type="ORF">HaLaN_30914</name>
</gene>